<protein>
    <recommendedName>
        <fullName evidence="4">SdpI family protein</fullName>
    </recommendedName>
</protein>
<keyword evidence="1" id="KW-0812">Transmembrane</keyword>
<dbReference type="Proteomes" id="UP001160334">
    <property type="component" value="Unassembled WGS sequence"/>
</dbReference>
<accession>A0ABT6MA25</accession>
<dbReference type="EMBL" id="JARXVC010000005">
    <property type="protein sequence ID" value="MDH6281152.1"/>
    <property type="molecule type" value="Genomic_DNA"/>
</dbReference>
<keyword evidence="1" id="KW-0472">Membrane</keyword>
<keyword evidence="1" id="KW-1133">Transmembrane helix</keyword>
<feature type="transmembrane region" description="Helical" evidence="1">
    <location>
        <begin position="46"/>
        <end position="64"/>
    </location>
</feature>
<reference evidence="2 3" key="1">
    <citation type="submission" date="2023-04" db="EMBL/GenBank/DDBJ databases">
        <title>Forest soil microbial communities from Buena Vista Peninsula, Colon Province, Panama.</title>
        <authorList>
            <person name="Bouskill N."/>
        </authorList>
    </citation>
    <scope>NUCLEOTIDE SEQUENCE [LARGE SCALE GENOMIC DNA]</scope>
    <source>
        <strain evidence="2 3">CFH S0262</strain>
    </source>
</reference>
<evidence type="ECO:0000256" key="1">
    <source>
        <dbReference type="SAM" id="Phobius"/>
    </source>
</evidence>
<comment type="caution">
    <text evidence="2">The sequence shown here is derived from an EMBL/GenBank/DDBJ whole genome shotgun (WGS) entry which is preliminary data.</text>
</comment>
<keyword evidence="3" id="KW-1185">Reference proteome</keyword>
<proteinExistence type="predicted"/>
<evidence type="ECO:0000313" key="2">
    <source>
        <dbReference type="EMBL" id="MDH6281152.1"/>
    </source>
</evidence>
<name>A0ABT6MA25_9NOCA</name>
<organism evidence="2 3">
    <name type="scientific">Prescottella agglutinans</name>
    <dbReference type="NCBI Taxonomy" id="1644129"/>
    <lineage>
        <taxon>Bacteria</taxon>
        <taxon>Bacillati</taxon>
        <taxon>Actinomycetota</taxon>
        <taxon>Actinomycetes</taxon>
        <taxon>Mycobacteriales</taxon>
        <taxon>Nocardiaceae</taxon>
        <taxon>Prescottella</taxon>
    </lineage>
</organism>
<gene>
    <name evidence="2" type="ORF">M2280_002372</name>
</gene>
<evidence type="ECO:0008006" key="4">
    <source>
        <dbReference type="Google" id="ProtNLM"/>
    </source>
</evidence>
<sequence length="100" mass="10208">MLIGVCAVLLGALFYTAGACRSRPSTAKVRGRHPVGSSQVVRRLDAAGWIASIVGALAIGGPLWDSRPGLSIAIVVSVLVLVNGLPSLLATVLHGPKARS</sequence>
<feature type="transmembrane region" description="Helical" evidence="1">
    <location>
        <begin position="71"/>
        <end position="93"/>
    </location>
</feature>
<evidence type="ECO:0000313" key="3">
    <source>
        <dbReference type="Proteomes" id="UP001160334"/>
    </source>
</evidence>